<dbReference type="GO" id="GO:0008787">
    <property type="term" value="F:D-allose kinase activity"/>
    <property type="evidence" value="ECO:0007669"/>
    <property type="project" value="UniProtKB-EC"/>
</dbReference>
<dbReference type="InterPro" id="IPR000600">
    <property type="entry name" value="ROK"/>
</dbReference>
<dbReference type="EC" id="2.7.1.55" evidence="2"/>
<gene>
    <name evidence="2" type="ORF">D4A47_11620</name>
</gene>
<keyword evidence="2" id="KW-0418">Kinase</keyword>
<dbReference type="Pfam" id="PF00480">
    <property type="entry name" value="ROK"/>
    <property type="match status" value="1"/>
</dbReference>
<evidence type="ECO:0000313" key="3">
    <source>
        <dbReference type="Proteomes" id="UP000276301"/>
    </source>
</evidence>
<dbReference type="CDD" id="cd24070">
    <property type="entry name" value="ASKHA_NBD_ROK_AlsK"/>
    <property type="match status" value="1"/>
</dbReference>
<comment type="similarity">
    <text evidence="1">Belongs to the ROK (NagC/XylR) family.</text>
</comment>
<dbReference type="PANTHER" id="PTHR18964">
    <property type="entry name" value="ROK (REPRESSOR, ORF, KINASE) FAMILY"/>
    <property type="match status" value="1"/>
</dbReference>
<organism evidence="2 3">
    <name type="scientific">Anaerotruncus massiliensis</name>
    <name type="common">ex Liu et al. 2021</name>
    <dbReference type="NCBI Taxonomy" id="2321404"/>
    <lineage>
        <taxon>Bacteria</taxon>
        <taxon>Bacillati</taxon>
        <taxon>Bacillota</taxon>
        <taxon>Clostridia</taxon>
        <taxon>Eubacteriales</taxon>
        <taxon>Oscillospiraceae</taxon>
        <taxon>Anaerotruncus</taxon>
    </lineage>
</organism>
<name>A0A498CP06_9FIRM</name>
<dbReference type="PANTHER" id="PTHR18964:SF174">
    <property type="entry name" value="D-ALLOSE KINASE-RELATED"/>
    <property type="match status" value="1"/>
</dbReference>
<dbReference type="NCBIfam" id="NF007251">
    <property type="entry name" value="PRK09698.1"/>
    <property type="match status" value="1"/>
</dbReference>
<keyword evidence="2" id="KW-0808">Transferase</keyword>
<dbReference type="Proteomes" id="UP000276301">
    <property type="component" value="Unassembled WGS sequence"/>
</dbReference>
<proteinExistence type="inferred from homology"/>
<comment type="caution">
    <text evidence="2">The sequence shown here is derived from an EMBL/GenBank/DDBJ whole genome shotgun (WGS) entry which is preliminary data.</text>
</comment>
<dbReference type="Gene3D" id="3.30.420.40">
    <property type="match status" value="2"/>
</dbReference>
<dbReference type="InterPro" id="IPR043129">
    <property type="entry name" value="ATPase_NBD"/>
</dbReference>
<reference evidence="2 3" key="1">
    <citation type="submission" date="2018-10" db="EMBL/GenBank/DDBJ databases">
        <title>Anaerotruncus faecis sp. nov., isolated from human feces.</title>
        <authorList>
            <person name="Wang Y.-J."/>
        </authorList>
    </citation>
    <scope>NUCLEOTIDE SEQUENCE [LARGE SCALE GENOMIC DNA]</scope>
    <source>
        <strain evidence="2 3">22A2-44</strain>
    </source>
</reference>
<evidence type="ECO:0000313" key="2">
    <source>
        <dbReference type="EMBL" id="RLL08738.1"/>
    </source>
</evidence>
<dbReference type="SUPFAM" id="SSF53067">
    <property type="entry name" value="Actin-like ATPase domain"/>
    <property type="match status" value="1"/>
</dbReference>
<dbReference type="AlphaFoldDB" id="A0A498CP06"/>
<evidence type="ECO:0000256" key="1">
    <source>
        <dbReference type="ARBA" id="ARBA00006479"/>
    </source>
</evidence>
<keyword evidence="3" id="KW-1185">Reference proteome</keyword>
<protein>
    <submittedName>
        <fullName evidence="2">Allose kinase</fullName>
        <ecNumber evidence="2">2.7.1.55</ecNumber>
    </submittedName>
</protein>
<dbReference type="EMBL" id="RCHT01000028">
    <property type="protein sequence ID" value="RLL08738.1"/>
    <property type="molecule type" value="Genomic_DNA"/>
</dbReference>
<sequence length="310" mass="33524">MNGSEAYVLGIDIGGTNMRFGLVDGSHRLSAFERQSTRDTFLEDCDPAQKLAECIRGYCGRNLGGKMPKAVSIGFPSTINRARTVVVQTPNIACIPDDFAVVDALESALGIPVFINRDVNYLLLFDLEDLGVTAQDCVAGIYFGTGIGNAVMVNGKILLGRNGVAAELGHLPVYGNKRVCMCGNVSCMETVVSGIALERIQEQHFPGTPINQLFARHMDSCVMQDFLEGMGQAVAAEANLFDPDCIILGGGLLQMEGFPRGALEEAVHRYARKPYPERTLDLRYSRPNQANGPVGAAIYAEKRLADPSYL</sequence>
<dbReference type="RefSeq" id="WP_121587393.1">
    <property type="nucleotide sequence ID" value="NZ_RCHT01000028.1"/>
</dbReference>
<accession>A0A498CP06</accession>